<protein>
    <submittedName>
        <fullName evidence="2">Uncharacterized protein</fullName>
    </submittedName>
</protein>
<evidence type="ECO:0000313" key="3">
    <source>
        <dbReference type="Proteomes" id="UP000479710"/>
    </source>
</evidence>
<dbReference type="EMBL" id="SPHZ02000007">
    <property type="protein sequence ID" value="KAF0905266.1"/>
    <property type="molecule type" value="Genomic_DNA"/>
</dbReference>
<keyword evidence="3" id="KW-1185">Reference proteome</keyword>
<gene>
    <name evidence="2" type="ORF">E2562_003867</name>
</gene>
<comment type="caution">
    <text evidence="2">The sequence shown here is derived from an EMBL/GenBank/DDBJ whole genome shotgun (WGS) entry which is preliminary data.</text>
</comment>
<feature type="region of interest" description="Disordered" evidence="1">
    <location>
        <begin position="1"/>
        <end position="40"/>
    </location>
</feature>
<dbReference type="Proteomes" id="UP000479710">
    <property type="component" value="Unassembled WGS sequence"/>
</dbReference>
<feature type="compositionally biased region" description="Low complexity" evidence="1">
    <location>
        <begin position="22"/>
        <end position="38"/>
    </location>
</feature>
<accession>A0A6G1CYL6</accession>
<organism evidence="2 3">
    <name type="scientific">Oryza meyeriana var. granulata</name>
    <dbReference type="NCBI Taxonomy" id="110450"/>
    <lineage>
        <taxon>Eukaryota</taxon>
        <taxon>Viridiplantae</taxon>
        <taxon>Streptophyta</taxon>
        <taxon>Embryophyta</taxon>
        <taxon>Tracheophyta</taxon>
        <taxon>Spermatophyta</taxon>
        <taxon>Magnoliopsida</taxon>
        <taxon>Liliopsida</taxon>
        <taxon>Poales</taxon>
        <taxon>Poaceae</taxon>
        <taxon>BOP clade</taxon>
        <taxon>Oryzoideae</taxon>
        <taxon>Oryzeae</taxon>
        <taxon>Oryzinae</taxon>
        <taxon>Oryza</taxon>
        <taxon>Oryza meyeriana</taxon>
    </lineage>
</organism>
<proteinExistence type="predicted"/>
<evidence type="ECO:0000313" key="2">
    <source>
        <dbReference type="EMBL" id="KAF0905266.1"/>
    </source>
</evidence>
<reference evidence="2 3" key="1">
    <citation type="submission" date="2019-11" db="EMBL/GenBank/DDBJ databases">
        <title>Whole genome sequence of Oryza granulata.</title>
        <authorList>
            <person name="Li W."/>
        </authorList>
    </citation>
    <scope>NUCLEOTIDE SEQUENCE [LARGE SCALE GENOMIC DNA]</scope>
    <source>
        <strain evidence="3">cv. Menghai</strain>
        <tissue evidence="2">Leaf</tissue>
    </source>
</reference>
<dbReference type="AlphaFoldDB" id="A0A6G1CYL6"/>
<evidence type="ECO:0000256" key="1">
    <source>
        <dbReference type="SAM" id="MobiDB-lite"/>
    </source>
</evidence>
<feature type="compositionally biased region" description="Basic and acidic residues" evidence="1">
    <location>
        <begin position="1"/>
        <end position="13"/>
    </location>
</feature>
<sequence>MGSHTHARDELPQARRAASMVQGTTAKRAAAAPQPANRGDSHRLAMMNCIEDVDDYEFYRTAEVTTSSTGLHRSLQIHLHQLEKRAMYLYLTMCAID</sequence>
<name>A0A6G1CYL6_9ORYZ</name>